<organism evidence="2 3">
    <name type="scientific">Polarella glacialis</name>
    <name type="common">Dinoflagellate</name>
    <dbReference type="NCBI Taxonomy" id="89957"/>
    <lineage>
        <taxon>Eukaryota</taxon>
        <taxon>Sar</taxon>
        <taxon>Alveolata</taxon>
        <taxon>Dinophyceae</taxon>
        <taxon>Suessiales</taxon>
        <taxon>Suessiaceae</taxon>
        <taxon>Polarella</taxon>
    </lineage>
</organism>
<dbReference type="AlphaFoldDB" id="A0A813H9G5"/>
<reference evidence="2" key="1">
    <citation type="submission" date="2021-02" db="EMBL/GenBank/DDBJ databases">
        <authorList>
            <person name="Dougan E. K."/>
            <person name="Rhodes N."/>
            <person name="Thang M."/>
            <person name="Chan C."/>
        </authorList>
    </citation>
    <scope>NUCLEOTIDE SEQUENCE</scope>
</reference>
<evidence type="ECO:0000256" key="1">
    <source>
        <dbReference type="SAM" id="MobiDB-lite"/>
    </source>
</evidence>
<gene>
    <name evidence="2" type="ORF">PGLA1383_LOCUS49974</name>
</gene>
<feature type="non-terminal residue" evidence="2">
    <location>
        <position position="1"/>
    </location>
</feature>
<proteinExistence type="predicted"/>
<dbReference type="Proteomes" id="UP000654075">
    <property type="component" value="Unassembled WGS sequence"/>
</dbReference>
<accession>A0A813H9G5</accession>
<evidence type="ECO:0000313" key="2">
    <source>
        <dbReference type="EMBL" id="CAE8634325.1"/>
    </source>
</evidence>
<feature type="compositionally biased region" description="Basic and acidic residues" evidence="1">
    <location>
        <begin position="8"/>
        <end position="19"/>
    </location>
</feature>
<feature type="region of interest" description="Disordered" evidence="1">
    <location>
        <begin position="1"/>
        <end position="32"/>
    </location>
</feature>
<evidence type="ECO:0000313" key="3">
    <source>
        <dbReference type="Proteomes" id="UP000654075"/>
    </source>
</evidence>
<name>A0A813H9G5_POLGL</name>
<keyword evidence="3" id="KW-1185">Reference proteome</keyword>
<comment type="caution">
    <text evidence="2">The sequence shown here is derived from an EMBL/GenBank/DDBJ whole genome shotgun (WGS) entry which is preliminary data.</text>
</comment>
<feature type="non-terminal residue" evidence="2">
    <location>
        <position position="61"/>
    </location>
</feature>
<protein>
    <submittedName>
        <fullName evidence="2">Uncharacterized protein</fullName>
    </submittedName>
</protein>
<dbReference type="EMBL" id="CAJNNV010030971">
    <property type="protein sequence ID" value="CAE8634325.1"/>
    <property type="molecule type" value="Genomic_DNA"/>
</dbReference>
<sequence length="61" mass="6383">VSPPAAANDRERLSKESRGAELPGSANEEPLHSVVIQVPENARPGLTKLSVDVGDGSQLHV</sequence>